<evidence type="ECO:0000313" key="3">
    <source>
        <dbReference type="Proteomes" id="UP001197875"/>
    </source>
</evidence>
<proteinExistence type="predicted"/>
<dbReference type="Pfam" id="PF02559">
    <property type="entry name" value="CarD_TRCF_RID"/>
    <property type="match status" value="1"/>
</dbReference>
<dbReference type="Proteomes" id="UP001197875">
    <property type="component" value="Unassembled WGS sequence"/>
</dbReference>
<dbReference type="InterPro" id="IPR003711">
    <property type="entry name" value="CarD-like/TRCF_RID"/>
</dbReference>
<evidence type="ECO:0000259" key="1">
    <source>
        <dbReference type="SMART" id="SM01058"/>
    </source>
</evidence>
<dbReference type="RefSeq" id="WP_227613889.1">
    <property type="nucleotide sequence ID" value="NZ_JAJEPR010000001.1"/>
</dbReference>
<dbReference type="SUPFAM" id="SSF141259">
    <property type="entry name" value="CarD-like"/>
    <property type="match status" value="1"/>
</dbReference>
<gene>
    <name evidence="2" type="ORF">LKD71_00155</name>
</gene>
<dbReference type="Gene3D" id="1.20.58.1290">
    <property type="entry name" value="CarD-like, C-terminal domain"/>
    <property type="match status" value="1"/>
</dbReference>
<reference evidence="2 3" key="1">
    <citation type="submission" date="2021-10" db="EMBL/GenBank/DDBJ databases">
        <title>Anaerobic single-cell dispensing facilitates the cultivation of human gut bacteria.</title>
        <authorList>
            <person name="Afrizal A."/>
        </authorList>
    </citation>
    <scope>NUCLEOTIDE SEQUENCE [LARGE SCALE GENOMIC DNA]</scope>
    <source>
        <strain evidence="2 3">CLA-AA-H277</strain>
    </source>
</reference>
<feature type="domain" description="CarD-like/TRCF RNAP-interacting" evidence="1">
    <location>
        <begin position="1"/>
        <end position="114"/>
    </location>
</feature>
<dbReference type="SMART" id="SM01058">
    <property type="entry name" value="CarD_TRCF"/>
    <property type="match status" value="1"/>
</dbReference>
<comment type="caution">
    <text evidence="2">The sequence shown here is derived from an EMBL/GenBank/DDBJ whole genome shotgun (WGS) entry which is preliminary data.</text>
</comment>
<dbReference type="Gene3D" id="2.40.10.170">
    <property type="match status" value="1"/>
</dbReference>
<dbReference type="EMBL" id="JAJEPR010000001">
    <property type="protein sequence ID" value="MCC2188243.1"/>
    <property type="molecule type" value="Genomic_DNA"/>
</dbReference>
<evidence type="ECO:0000313" key="2">
    <source>
        <dbReference type="EMBL" id="MCC2188243.1"/>
    </source>
</evidence>
<protein>
    <submittedName>
        <fullName evidence="2">CarD family transcriptional regulator</fullName>
    </submittedName>
</protein>
<name>A0AAE3DPU1_9FIRM</name>
<organism evidence="2 3">
    <name type="scientific">Fusicatenibacter faecihominis</name>
    <dbReference type="NCBI Taxonomy" id="2881276"/>
    <lineage>
        <taxon>Bacteria</taxon>
        <taxon>Bacillati</taxon>
        <taxon>Bacillota</taxon>
        <taxon>Clostridia</taxon>
        <taxon>Lachnospirales</taxon>
        <taxon>Lachnospiraceae</taxon>
        <taxon>Fusicatenibacter</taxon>
    </lineage>
</organism>
<dbReference type="InterPro" id="IPR042215">
    <property type="entry name" value="CarD-like_C"/>
</dbReference>
<dbReference type="InterPro" id="IPR036101">
    <property type="entry name" value="CarD-like/TRCF_RID_sf"/>
</dbReference>
<keyword evidence="3" id="KW-1185">Reference proteome</keyword>
<sequence>MYQIGEHIMYKNIGICVVEEIGKPGFSADKAKEYYTLRPLDATGNARIYVPVDSDIFMRNIITKKEACTYLKELESMEAAPFYVSKPAQLKAHYDGLMERHDIAGHLKLFKELYQKEKKRKESGKKFGEMEFNYKKQVEHLLVDEFSYALNETPELSKERLYRAMA</sequence>
<accession>A0AAE3DPU1</accession>
<dbReference type="AlphaFoldDB" id="A0AAE3DPU1"/>